<dbReference type="AlphaFoldDB" id="A0A1E1KWP4"/>
<sequence>MGVTESADGSISELHTVKQAHSRRCSKGESPEGSERLDQDSSLGYNGVHATYGLSDASEDAMESGEEKQMRAAVLRTWTGKRFEDFRLKFGPNMMDMDGMLWNLSRSPFGYEVTPAWLYQLSWGLSFQSLPHLTRISNFSSSYTYSSSASDINLISRMELVWHSTSPPGY</sequence>
<organism evidence="2 3">
    <name type="scientific">Rhynchosporium agropyri</name>
    <dbReference type="NCBI Taxonomy" id="914238"/>
    <lineage>
        <taxon>Eukaryota</taxon>
        <taxon>Fungi</taxon>
        <taxon>Dikarya</taxon>
        <taxon>Ascomycota</taxon>
        <taxon>Pezizomycotina</taxon>
        <taxon>Leotiomycetes</taxon>
        <taxon>Helotiales</taxon>
        <taxon>Ploettnerulaceae</taxon>
        <taxon>Rhynchosporium</taxon>
    </lineage>
</organism>
<protein>
    <submittedName>
        <fullName evidence="2">Uncharacterized protein</fullName>
    </submittedName>
</protein>
<evidence type="ECO:0000313" key="3">
    <source>
        <dbReference type="Proteomes" id="UP000178912"/>
    </source>
</evidence>
<dbReference type="EMBL" id="FJUX01000057">
    <property type="protein sequence ID" value="CZT02651.1"/>
    <property type="molecule type" value="Genomic_DNA"/>
</dbReference>
<evidence type="ECO:0000256" key="1">
    <source>
        <dbReference type="SAM" id="MobiDB-lite"/>
    </source>
</evidence>
<keyword evidence="3" id="KW-1185">Reference proteome</keyword>
<dbReference type="OrthoDB" id="3511311at2759"/>
<reference evidence="3" key="1">
    <citation type="submission" date="2016-03" db="EMBL/GenBank/DDBJ databases">
        <authorList>
            <person name="Guldener U."/>
        </authorList>
    </citation>
    <scope>NUCLEOTIDE SEQUENCE [LARGE SCALE GENOMIC DNA]</scope>
    <source>
        <strain evidence="3">04CH-RAC-A.6.1</strain>
    </source>
</reference>
<gene>
    <name evidence="2" type="ORF">RAG0_09691</name>
</gene>
<proteinExistence type="predicted"/>
<feature type="region of interest" description="Disordered" evidence="1">
    <location>
        <begin position="1"/>
        <end position="43"/>
    </location>
</feature>
<name>A0A1E1KWP4_9HELO</name>
<accession>A0A1E1KWP4</accession>
<evidence type="ECO:0000313" key="2">
    <source>
        <dbReference type="EMBL" id="CZT02651.1"/>
    </source>
</evidence>
<feature type="compositionally biased region" description="Basic and acidic residues" evidence="1">
    <location>
        <begin position="26"/>
        <end position="39"/>
    </location>
</feature>
<dbReference type="Proteomes" id="UP000178912">
    <property type="component" value="Unassembled WGS sequence"/>
</dbReference>